<feature type="compositionally biased region" description="Pro residues" evidence="1">
    <location>
        <begin position="111"/>
        <end position="121"/>
    </location>
</feature>
<gene>
    <name evidence="2" type="ORF">LI90_944</name>
</gene>
<name>A0A132MN65_9ACTN</name>
<feature type="compositionally biased region" description="Low complexity" evidence="1">
    <location>
        <begin position="361"/>
        <end position="376"/>
    </location>
</feature>
<evidence type="ECO:0000256" key="1">
    <source>
        <dbReference type="SAM" id="MobiDB-lite"/>
    </source>
</evidence>
<protein>
    <submittedName>
        <fullName evidence="2">Uncharacterized protein</fullName>
    </submittedName>
</protein>
<sequence length="673" mass="69548">MKVVDRGVIRAALLSVPGVANAEVRPDRRAGGVGTLRLEVDPGADRVAVAEAVRDVLRQRFRLGVDAAALAAAEGPGQARLTPLMDELDEPTPAMTRPAAGAGVDRHPPVPREPVPVPGPGAEPGEGTMEQPARTAGTPYGDTGDTAAGRGTAADGLRPQAFPSRSAQTPRQPFLGEPGPFPHSGGYDNPAGHPDGEPEHAPPSGEPHRTGPVPDAASGAHRLSGDESGLPGGAYPGTEHGPISPAYGTPAAGHAPAGPAHPEPPGGDAPAAEQPEHVRRHPGWPEQFPAQPGAYPAPPRWPGQPGQPGGHQPAPEQPAREPAPRTAPEGARHTAPAGRAPAPPENFGEPFVPTPLPGFPAPAAYQPSAPSAEAPAGDQPYQAKPATADQPESPRQQTGPQPRAEDGLPAPAEGTLRAAGHPEGEPAAEGTDPGGSRAEGEAAAAAEERAQDIPRTPHDHAGSGPQWSHQTAGSRAQGVDQVPRPEAGTPAVAEEWAEARPAHAARPDRPYPADWPGQSVPRAEAALTRRHPAEPLRDHARLALDAVEVTAGRLAARATVRLVAYGRVYTGECDAPVIRSSMNKAVSRATLRAVEAATGQRVCCETEQLEIVTYGLERVVLVVVSMATSRHNDLVAGAAVVRGDLRYAVARATLDAVNRRVEPLVLQDRDETG</sequence>
<feature type="compositionally biased region" description="Low complexity" evidence="1">
    <location>
        <begin position="245"/>
        <end position="258"/>
    </location>
</feature>
<feature type="compositionally biased region" description="Polar residues" evidence="1">
    <location>
        <begin position="465"/>
        <end position="474"/>
    </location>
</feature>
<proteinExistence type="predicted"/>
<comment type="caution">
    <text evidence="2">The sequence shown here is derived from an EMBL/GenBank/DDBJ whole genome shotgun (WGS) entry which is preliminary data.</text>
</comment>
<feature type="compositionally biased region" description="Basic and acidic residues" evidence="1">
    <location>
        <begin position="446"/>
        <end position="461"/>
    </location>
</feature>
<dbReference type="STRING" id="1469144.LI90_944"/>
<accession>A0A132MN65</accession>
<organism evidence="2 3">
    <name type="scientific">Carbonactinospora thermoautotrophica</name>
    <dbReference type="NCBI Taxonomy" id="1469144"/>
    <lineage>
        <taxon>Bacteria</taxon>
        <taxon>Bacillati</taxon>
        <taxon>Actinomycetota</taxon>
        <taxon>Actinomycetes</taxon>
        <taxon>Kitasatosporales</taxon>
        <taxon>Carbonactinosporaceae</taxon>
        <taxon>Carbonactinospora</taxon>
    </lineage>
</organism>
<reference evidence="3" key="1">
    <citation type="submission" date="2015-04" db="EMBL/GenBank/DDBJ databases">
        <title>Physiological reanalysis, assessment of diazotrophy, and genome sequences of multiple isolates of Streptomyces thermoautotrophicus.</title>
        <authorList>
            <person name="MacKellar D.C."/>
            <person name="Lieber L."/>
            <person name="Norman J."/>
            <person name="Bolger A."/>
            <person name="Tobin C."/>
            <person name="Murray J.W."/>
            <person name="Chang R."/>
            <person name="Ford T."/>
            <person name="Nguyen P.Q."/>
            <person name="Woodward J."/>
            <person name="Permingeat H."/>
            <person name="Joshi N.S."/>
            <person name="Silver P.A."/>
            <person name="Usadel B."/>
            <person name="Rutherford A.W."/>
            <person name="Friesen M."/>
            <person name="Prell J."/>
        </authorList>
    </citation>
    <scope>NUCLEOTIDE SEQUENCE [LARGE SCALE GENOMIC DNA]</scope>
    <source>
        <strain evidence="3">H1</strain>
    </source>
</reference>
<dbReference type="PATRIC" id="fig|1469144.10.peg.1062"/>
<dbReference type="EMBL" id="LAXD01000001">
    <property type="protein sequence ID" value="KWW99310.1"/>
    <property type="molecule type" value="Genomic_DNA"/>
</dbReference>
<feature type="compositionally biased region" description="Low complexity" evidence="1">
    <location>
        <begin position="418"/>
        <end position="430"/>
    </location>
</feature>
<feature type="compositionally biased region" description="Low complexity" evidence="1">
    <location>
        <begin position="141"/>
        <end position="156"/>
    </location>
</feature>
<feature type="region of interest" description="Disordered" evidence="1">
    <location>
        <begin position="90"/>
        <end position="491"/>
    </location>
</feature>
<keyword evidence="3" id="KW-1185">Reference proteome</keyword>
<dbReference type="Proteomes" id="UP000070188">
    <property type="component" value="Unassembled WGS sequence"/>
</dbReference>
<evidence type="ECO:0000313" key="2">
    <source>
        <dbReference type="EMBL" id="KWW99310.1"/>
    </source>
</evidence>
<dbReference type="AlphaFoldDB" id="A0A132MN65"/>
<evidence type="ECO:0000313" key="3">
    <source>
        <dbReference type="Proteomes" id="UP000070188"/>
    </source>
</evidence>